<dbReference type="InterPro" id="IPR050834">
    <property type="entry name" value="Glycosyltransf_2"/>
</dbReference>
<dbReference type="InterPro" id="IPR001173">
    <property type="entry name" value="Glyco_trans_2-like"/>
</dbReference>
<dbReference type="InterPro" id="IPR029044">
    <property type="entry name" value="Nucleotide-diphossugar_trans"/>
</dbReference>
<feature type="domain" description="Glycosyltransferase 2-like" evidence="1">
    <location>
        <begin position="230"/>
        <end position="365"/>
    </location>
</feature>
<accession>A0ABX1N1K1</accession>
<dbReference type="Proteomes" id="UP000601990">
    <property type="component" value="Unassembled WGS sequence"/>
</dbReference>
<dbReference type="SUPFAM" id="SSF53448">
    <property type="entry name" value="Nucleotide-diphospho-sugar transferases"/>
    <property type="match status" value="1"/>
</dbReference>
<dbReference type="InterPro" id="IPR025350">
    <property type="entry name" value="DUF4254"/>
</dbReference>
<name>A0ABX1N1K1_9RHOO</name>
<keyword evidence="3" id="KW-1185">Reference proteome</keyword>
<dbReference type="PANTHER" id="PTHR43685">
    <property type="entry name" value="GLYCOSYLTRANSFERASE"/>
    <property type="match status" value="1"/>
</dbReference>
<dbReference type="RefSeq" id="WP_169198614.1">
    <property type="nucleotide sequence ID" value="NZ_WTVH02000010.1"/>
</dbReference>
<proteinExistence type="predicted"/>
<dbReference type="Pfam" id="PF14063">
    <property type="entry name" value="DUF4254"/>
    <property type="match status" value="1"/>
</dbReference>
<comment type="caution">
    <text evidence="2">The sequence shown here is derived from an EMBL/GenBank/DDBJ whole genome shotgun (WGS) entry which is preliminary data.</text>
</comment>
<reference evidence="2" key="1">
    <citation type="submission" date="2019-12" db="EMBL/GenBank/DDBJ databases">
        <title>Comparative genomics gives insights into the taxonomy of the Azoarcus-Aromatoleum group and reveals separate origins of nif in the plant-associated Azoarcus and non-plant-associated Aromatoleum sub-groups.</title>
        <authorList>
            <person name="Lafos M."/>
            <person name="Maluk M."/>
            <person name="Batista M."/>
            <person name="Junghare M."/>
            <person name="Carmona M."/>
            <person name="Faoro H."/>
            <person name="Cruz L.M."/>
            <person name="Battistoni F."/>
            <person name="De Souza E."/>
            <person name="Pedrosa F."/>
            <person name="Chen W.-M."/>
            <person name="Poole P.S."/>
            <person name="Dixon R.A."/>
            <person name="James E.K."/>
        </authorList>
    </citation>
    <scope>NUCLEOTIDE SEQUENCE</scope>
    <source>
        <strain evidence="2">U120</strain>
    </source>
</reference>
<organism evidence="2 3">
    <name type="scientific">Aromatoleum buckelii</name>
    <dbReference type="NCBI Taxonomy" id="200254"/>
    <lineage>
        <taxon>Bacteria</taxon>
        <taxon>Pseudomonadati</taxon>
        <taxon>Pseudomonadota</taxon>
        <taxon>Betaproteobacteria</taxon>
        <taxon>Rhodocyclales</taxon>
        <taxon>Rhodocyclaceae</taxon>
        <taxon>Aromatoleum</taxon>
    </lineage>
</organism>
<dbReference type="Pfam" id="PF00535">
    <property type="entry name" value="Glycos_transf_2"/>
    <property type="match status" value="1"/>
</dbReference>
<dbReference type="EMBL" id="WTVH01000013">
    <property type="protein sequence ID" value="NMF93331.1"/>
    <property type="molecule type" value="Genomic_DNA"/>
</dbReference>
<dbReference type="Gene3D" id="3.90.550.10">
    <property type="entry name" value="Spore Coat Polysaccharide Biosynthesis Protein SpsA, Chain A"/>
    <property type="match status" value="1"/>
</dbReference>
<evidence type="ECO:0000313" key="3">
    <source>
        <dbReference type="Proteomes" id="UP000601990"/>
    </source>
</evidence>
<dbReference type="PANTHER" id="PTHR43685:SF2">
    <property type="entry name" value="GLYCOSYLTRANSFERASE 2-LIKE DOMAIN-CONTAINING PROTEIN"/>
    <property type="match status" value="1"/>
</dbReference>
<dbReference type="CDD" id="cd00761">
    <property type="entry name" value="Glyco_tranf_GTA_type"/>
    <property type="match status" value="1"/>
</dbReference>
<sequence length="496" mass="55142">MAEGTAAATASANLASRLELQSGFIVAFHDGLLAGRDAPLPAEPAGWWQWIEENHRSNTALWREEDRARRTDVPDDEIVRCKRNIDALNQRRNDAVEALDDCLLAALERVVPTPAPDARLSSETAGAIIDRLSILALKIHHMRQASQRREAGVEHMQRCSDKLATLVAQREDLAACLDRLLQEASCGVARFRTYRQFKMYNDPSLNPELYRRSRPANDTAAAKTPFAVDVLIPTCDRPAALAVTLTSLFAQSLGALRIVVSDQGERRSAEASSEVQAVVRLLAAKGHVVEFHRHLPRRGLAEQRHFLLAQAQAPYVLFLDDDVVVEPDLVERLLKAIREQGCGFVGSALIGLSHAADRRPHQQNIEFWDGPVEPEEVLPDSPAWARHELHSAANLYHVQTNLGLTPDRQRLYRVAWVGGCVLFDRAKLEAAGGFEFWRELPPEHCGEDVFAQLRVMARDGGCGIIPSGAYHQELATTVPRRDVDAPRVLRTKLEAR</sequence>
<evidence type="ECO:0000313" key="2">
    <source>
        <dbReference type="EMBL" id="NMF93331.1"/>
    </source>
</evidence>
<gene>
    <name evidence="2" type="ORF">GO608_08315</name>
</gene>
<evidence type="ECO:0000259" key="1">
    <source>
        <dbReference type="Pfam" id="PF00535"/>
    </source>
</evidence>
<protein>
    <submittedName>
        <fullName evidence="2">DUF4254 domain-containing protein</fullName>
    </submittedName>
</protein>